<comment type="caution">
    <text evidence="2">The sequence shown here is derived from an EMBL/GenBank/DDBJ whole genome shotgun (WGS) entry which is preliminary data.</text>
</comment>
<keyword evidence="1" id="KW-0472">Membrane</keyword>
<feature type="transmembrane region" description="Helical" evidence="1">
    <location>
        <begin position="89"/>
        <end position="110"/>
    </location>
</feature>
<keyword evidence="1" id="KW-0812">Transmembrane</keyword>
<proteinExistence type="predicted"/>
<name>A0ABV6PHU1_9SPHN</name>
<protein>
    <recommendedName>
        <fullName evidence="4">DUF4405 domain-containing protein</fullName>
    </recommendedName>
</protein>
<keyword evidence="1" id="KW-1133">Transmembrane helix</keyword>
<gene>
    <name evidence="2" type="ORF">ACFFF7_08140</name>
</gene>
<evidence type="ECO:0000256" key="1">
    <source>
        <dbReference type="SAM" id="Phobius"/>
    </source>
</evidence>
<dbReference type="RefSeq" id="WP_379480946.1">
    <property type="nucleotide sequence ID" value="NZ_JBHLTL010000004.1"/>
</dbReference>
<dbReference type="Proteomes" id="UP001589943">
    <property type="component" value="Unassembled WGS sequence"/>
</dbReference>
<keyword evidence="3" id="KW-1185">Reference proteome</keyword>
<feature type="transmembrane region" description="Helical" evidence="1">
    <location>
        <begin position="122"/>
        <end position="140"/>
    </location>
</feature>
<reference evidence="2 3" key="1">
    <citation type="submission" date="2024-09" db="EMBL/GenBank/DDBJ databases">
        <authorList>
            <person name="Sun Q."/>
            <person name="Mori K."/>
        </authorList>
    </citation>
    <scope>NUCLEOTIDE SEQUENCE [LARGE SCALE GENOMIC DNA]</scope>
    <source>
        <strain evidence="2 3">NCAIM B.02537</strain>
    </source>
</reference>
<feature type="transmembrane region" description="Helical" evidence="1">
    <location>
        <begin position="58"/>
        <end position="77"/>
    </location>
</feature>
<accession>A0ABV6PHU1</accession>
<organism evidence="2 3">
    <name type="scientific">Novosphingobium aquiterrae</name>
    <dbReference type="NCBI Taxonomy" id="624388"/>
    <lineage>
        <taxon>Bacteria</taxon>
        <taxon>Pseudomonadati</taxon>
        <taxon>Pseudomonadota</taxon>
        <taxon>Alphaproteobacteria</taxon>
        <taxon>Sphingomonadales</taxon>
        <taxon>Sphingomonadaceae</taxon>
        <taxon>Novosphingobium</taxon>
    </lineage>
</organism>
<evidence type="ECO:0000313" key="2">
    <source>
        <dbReference type="EMBL" id="MFC0589379.1"/>
    </source>
</evidence>
<evidence type="ECO:0000313" key="3">
    <source>
        <dbReference type="Proteomes" id="UP001589943"/>
    </source>
</evidence>
<dbReference type="EMBL" id="JBHLTL010000004">
    <property type="protein sequence ID" value="MFC0589379.1"/>
    <property type="molecule type" value="Genomic_DNA"/>
</dbReference>
<feature type="transmembrane region" description="Helical" evidence="1">
    <location>
        <begin position="12"/>
        <end position="38"/>
    </location>
</feature>
<dbReference type="PROSITE" id="PS51257">
    <property type="entry name" value="PROKAR_LIPOPROTEIN"/>
    <property type="match status" value="1"/>
</dbReference>
<evidence type="ECO:0008006" key="4">
    <source>
        <dbReference type="Google" id="ProtNLM"/>
    </source>
</evidence>
<sequence>MIHRRTARLATWQIWLLSLSGACLWLSGGAWLLLHYFGQMPGEFGPEMNPLEPWMMKVHGFVLIPALLGIGGMFVAHIPKGWDHVHQRVAGVALCAVLAVLIASGYMLYYVGDDTLRQWTSMAHWIVGLVLPVVFLWHYLNGLLVRRRKTGRNAHQSAR</sequence>